<feature type="transmembrane region" description="Helical" evidence="17">
    <location>
        <begin position="601"/>
        <end position="620"/>
    </location>
</feature>
<dbReference type="Gene3D" id="3.40.50.2300">
    <property type="match status" value="2"/>
</dbReference>
<keyword evidence="13" id="KW-1071">Ligand-gated ion channel</keyword>
<keyword evidence="18" id="KW-0732">Signal</keyword>
<evidence type="ECO:0000256" key="3">
    <source>
        <dbReference type="ARBA" id="ARBA00022448"/>
    </source>
</evidence>
<evidence type="ECO:0000313" key="22">
    <source>
        <dbReference type="Proteomes" id="UP001642540"/>
    </source>
</evidence>
<dbReference type="InterPro" id="IPR015683">
    <property type="entry name" value="Ionotropic_Glu_rcpt"/>
</dbReference>
<evidence type="ECO:0000256" key="14">
    <source>
        <dbReference type="ARBA" id="ARBA00023303"/>
    </source>
</evidence>
<keyword evidence="22" id="KW-1185">Reference proteome</keyword>
<dbReference type="InterPro" id="IPR001508">
    <property type="entry name" value="Iono_Glu_rcpt_met"/>
</dbReference>
<dbReference type="SMART" id="SM00079">
    <property type="entry name" value="PBPe"/>
    <property type="match status" value="1"/>
</dbReference>
<comment type="subcellular location">
    <subcellularLocation>
        <location evidence="1">Cell membrane</location>
        <topology evidence="1">Multi-pass membrane protein</topology>
    </subcellularLocation>
    <subcellularLocation>
        <location evidence="15">Postsynaptic cell membrane</location>
    </subcellularLocation>
</comment>
<sequence length="976" mass="110453">MWEFKRTCFVFLSICVTHSVCQSLLHNSHYDYNGGGGLPDVIKIGGLFDEADPSEETAFKHAVDRVNAERVLPRSRFITQMERLSFGDSYHASTKVCQMMTEGIAAIFGPQSPEAASHVQSICDAFEIPHIETKWDYKIRKENYLINLYPHPMTLSRAYNDLVEAFAWETYVIIYENNERLYTLQDLIKASTPNTRKAVLKQLPEGDDYRSLLKDILYATDIFNIFIDCATDKALEVMKQAQQVGLMTYQYSFIITSLDLHTLDLVDFSYGDINITAYRIVDPERPEVDAIVKQWNSQISVDNYNSRSQIYGQYYGNYGSDQGYMPSARNVAASRNPALPPDNEQRMMKTETALIYDAVFLFGKALHVLDSSQRIDIKPLNCDSKDTWQHGYSIINYMKMVQFQGLTGLIQFNTSGYRTDVQMDVVQLKQNGLRKIGTWDSKFVTKFNWAKQNATEETAQDDSIDLKNRTLTVTTIMNKPFMMLKISTDPLAGNDQFEGYTVDLLNELSKELGFKYNIKLVTDGAYGSLNPETDEWNGMIREVIDGVADIAVADLSVNKDRQKALDFTMPFMNLGISILYVEPKYKAPELFSFMNPFAVDVWMYMFYAFFGVSIVLFIIARVSPMEWDCPHPCIEDPDELENQFTLLNSFWFTIGSLMQQGSDIAPKATSTRMIAGIWWFFTLIMVSSYTANLASFLLVQLKDEPIKSLQDLQNQDVVKYGCVGSGSTASFFRDSPFPERVEMWNNMLEWDKRTPGILPKKNAEGRDKVLKDEGKYAFFMESTVIEYNVERVCGLYQVGNLLDSKGYGVGMRKNSPYRQYFNGGILTLQENGILDKLKRKWWKEERKGTGCAADGGAGAVTPLRIANVGGVFVVLVGGCAVAIIFAFVEFFWENRKIATEEGGTVVEEMSKELKFALSCSSNTKPVKKEKKDSLSSEQGNGEPQDSNQYLDLGLDSYGFPNAPPRANGGINQDGYT</sequence>
<keyword evidence="12" id="KW-0628">Postsynaptic cell membrane</keyword>
<evidence type="ECO:0000256" key="8">
    <source>
        <dbReference type="ARBA" id="ARBA00023065"/>
    </source>
</evidence>
<keyword evidence="4" id="KW-1003">Cell membrane</keyword>
<evidence type="ECO:0000256" key="5">
    <source>
        <dbReference type="ARBA" id="ARBA00022692"/>
    </source>
</evidence>
<evidence type="ECO:0000259" key="20">
    <source>
        <dbReference type="SMART" id="SM00918"/>
    </source>
</evidence>
<keyword evidence="5 17" id="KW-0812">Transmembrane</keyword>
<keyword evidence="11" id="KW-0325">Glycoprotein</keyword>
<dbReference type="InterPro" id="IPR019594">
    <property type="entry name" value="Glu/Gly-bd"/>
</dbReference>
<keyword evidence="14" id="KW-0407">Ion channel</keyword>
<dbReference type="EMBL" id="CAXLJM020000043">
    <property type="protein sequence ID" value="CAL8109948.1"/>
    <property type="molecule type" value="Genomic_DNA"/>
</dbReference>
<feature type="compositionally biased region" description="Polar residues" evidence="16">
    <location>
        <begin position="935"/>
        <end position="949"/>
    </location>
</feature>
<protein>
    <recommendedName>
        <fullName evidence="23">Glutamate receptor ionotropic, kainate 2</fullName>
    </recommendedName>
</protein>
<dbReference type="Gene3D" id="3.40.190.10">
    <property type="entry name" value="Periplasmic binding protein-like II"/>
    <property type="match status" value="2"/>
</dbReference>
<dbReference type="Pfam" id="PF00060">
    <property type="entry name" value="Lig_chan"/>
    <property type="match status" value="1"/>
</dbReference>
<evidence type="ECO:0000256" key="10">
    <source>
        <dbReference type="ARBA" id="ARBA00023170"/>
    </source>
</evidence>
<evidence type="ECO:0000256" key="4">
    <source>
        <dbReference type="ARBA" id="ARBA00022475"/>
    </source>
</evidence>
<evidence type="ECO:0000256" key="16">
    <source>
        <dbReference type="SAM" id="MobiDB-lite"/>
    </source>
</evidence>
<evidence type="ECO:0000313" key="21">
    <source>
        <dbReference type="EMBL" id="CAL8109948.1"/>
    </source>
</evidence>
<evidence type="ECO:0000256" key="7">
    <source>
        <dbReference type="ARBA" id="ARBA00023018"/>
    </source>
</evidence>
<dbReference type="Pfam" id="PF10613">
    <property type="entry name" value="Lig_chan-Glu_bd"/>
    <property type="match status" value="1"/>
</dbReference>
<dbReference type="SUPFAM" id="SSF81324">
    <property type="entry name" value="Voltage-gated potassium channels"/>
    <property type="match status" value="1"/>
</dbReference>
<evidence type="ECO:0000256" key="6">
    <source>
        <dbReference type="ARBA" id="ARBA00022989"/>
    </source>
</evidence>
<dbReference type="Gene3D" id="1.10.287.70">
    <property type="match status" value="1"/>
</dbReference>
<evidence type="ECO:0000256" key="9">
    <source>
        <dbReference type="ARBA" id="ARBA00023136"/>
    </source>
</evidence>
<feature type="domain" description="Ionotropic glutamate receptor L-glutamate and glycine-binding" evidence="20">
    <location>
        <begin position="480"/>
        <end position="545"/>
    </location>
</feature>
<evidence type="ECO:0000256" key="17">
    <source>
        <dbReference type="SAM" id="Phobius"/>
    </source>
</evidence>
<dbReference type="InterPro" id="IPR028082">
    <property type="entry name" value="Peripla_BP_I"/>
</dbReference>
<reference evidence="21 22" key="1">
    <citation type="submission" date="2024-08" db="EMBL/GenBank/DDBJ databases">
        <authorList>
            <person name="Cucini C."/>
            <person name="Frati F."/>
        </authorList>
    </citation>
    <scope>NUCLEOTIDE SEQUENCE [LARGE SCALE GENOMIC DNA]</scope>
</reference>
<evidence type="ECO:0000256" key="2">
    <source>
        <dbReference type="ARBA" id="ARBA00008685"/>
    </source>
</evidence>
<feature type="signal peptide" evidence="18">
    <location>
        <begin position="1"/>
        <end position="23"/>
    </location>
</feature>
<evidence type="ECO:0000256" key="12">
    <source>
        <dbReference type="ARBA" id="ARBA00023257"/>
    </source>
</evidence>
<evidence type="ECO:0008006" key="23">
    <source>
        <dbReference type="Google" id="ProtNLM"/>
    </source>
</evidence>
<keyword evidence="10" id="KW-0675">Receptor</keyword>
<dbReference type="Proteomes" id="UP001642540">
    <property type="component" value="Unassembled WGS sequence"/>
</dbReference>
<dbReference type="SMART" id="SM00918">
    <property type="entry name" value="Lig_chan-Glu_bd"/>
    <property type="match status" value="1"/>
</dbReference>
<accession>A0ABP1QPM4</accession>
<feature type="region of interest" description="Disordered" evidence="16">
    <location>
        <begin position="925"/>
        <end position="976"/>
    </location>
</feature>
<name>A0ABP1QPM4_9HEXA</name>
<keyword evidence="7" id="KW-0770">Synapse</keyword>
<dbReference type="InterPro" id="IPR001320">
    <property type="entry name" value="Iontro_rcpt_C"/>
</dbReference>
<evidence type="ECO:0000256" key="18">
    <source>
        <dbReference type="SAM" id="SignalP"/>
    </source>
</evidence>
<comment type="similarity">
    <text evidence="2">Belongs to the glutamate-gated ion channel (TC 1.A.10.1) family.</text>
</comment>
<comment type="caution">
    <text evidence="21">The sequence shown here is derived from an EMBL/GenBank/DDBJ whole genome shotgun (WGS) entry which is preliminary data.</text>
</comment>
<evidence type="ECO:0000259" key="19">
    <source>
        <dbReference type="SMART" id="SM00079"/>
    </source>
</evidence>
<feature type="domain" description="Ionotropic glutamate receptor C-terminal" evidence="19">
    <location>
        <begin position="470"/>
        <end position="844"/>
    </location>
</feature>
<dbReference type="SUPFAM" id="SSF53850">
    <property type="entry name" value="Periplasmic binding protein-like II"/>
    <property type="match status" value="1"/>
</dbReference>
<feature type="transmembrane region" description="Helical" evidence="17">
    <location>
        <begin position="677"/>
        <end position="699"/>
    </location>
</feature>
<evidence type="ECO:0000256" key="1">
    <source>
        <dbReference type="ARBA" id="ARBA00004651"/>
    </source>
</evidence>
<proteinExistence type="inferred from homology"/>
<keyword evidence="8" id="KW-0406">Ion transport</keyword>
<dbReference type="SUPFAM" id="SSF53822">
    <property type="entry name" value="Periplasmic binding protein-like I"/>
    <property type="match status" value="1"/>
</dbReference>
<dbReference type="InterPro" id="IPR001828">
    <property type="entry name" value="ANF_lig-bd_rcpt"/>
</dbReference>
<dbReference type="PRINTS" id="PR00177">
    <property type="entry name" value="NMDARECEPTOR"/>
</dbReference>
<dbReference type="Pfam" id="PF01094">
    <property type="entry name" value="ANF_receptor"/>
    <property type="match status" value="1"/>
</dbReference>
<keyword evidence="3" id="KW-0813">Transport</keyword>
<keyword evidence="9 17" id="KW-0472">Membrane</keyword>
<evidence type="ECO:0000256" key="15">
    <source>
        <dbReference type="ARBA" id="ARBA00034100"/>
    </source>
</evidence>
<keyword evidence="6 17" id="KW-1133">Transmembrane helix</keyword>
<feature type="transmembrane region" description="Helical" evidence="17">
    <location>
        <begin position="871"/>
        <end position="892"/>
    </location>
</feature>
<feature type="chain" id="PRO_5046456856" description="Glutamate receptor ionotropic, kainate 2" evidence="18">
    <location>
        <begin position="24"/>
        <end position="976"/>
    </location>
</feature>
<gene>
    <name evidence="21" type="ORF">ODALV1_LOCUS13839</name>
</gene>
<dbReference type="PANTHER" id="PTHR18966">
    <property type="entry name" value="IONOTROPIC GLUTAMATE RECEPTOR"/>
    <property type="match status" value="1"/>
</dbReference>
<evidence type="ECO:0000256" key="13">
    <source>
        <dbReference type="ARBA" id="ARBA00023286"/>
    </source>
</evidence>
<organism evidence="21 22">
    <name type="scientific">Orchesella dallaii</name>
    <dbReference type="NCBI Taxonomy" id="48710"/>
    <lineage>
        <taxon>Eukaryota</taxon>
        <taxon>Metazoa</taxon>
        <taxon>Ecdysozoa</taxon>
        <taxon>Arthropoda</taxon>
        <taxon>Hexapoda</taxon>
        <taxon>Collembola</taxon>
        <taxon>Entomobryomorpha</taxon>
        <taxon>Entomobryoidea</taxon>
        <taxon>Orchesellidae</taxon>
        <taxon>Orchesellinae</taxon>
        <taxon>Orchesella</taxon>
    </lineage>
</organism>
<evidence type="ECO:0000256" key="11">
    <source>
        <dbReference type="ARBA" id="ARBA00023180"/>
    </source>
</evidence>
<dbReference type="CDD" id="cd06382">
    <property type="entry name" value="PBP1_iGluR_Kainate"/>
    <property type="match status" value="1"/>
</dbReference>